<evidence type="ECO:0000313" key="2">
    <source>
        <dbReference type="EMBL" id="MPC23230.1"/>
    </source>
</evidence>
<dbReference type="EMBL" id="VSRR010001180">
    <property type="protein sequence ID" value="MPC23230.1"/>
    <property type="molecule type" value="Genomic_DNA"/>
</dbReference>
<name>A0A5B7DNY6_PORTR</name>
<keyword evidence="1" id="KW-0472">Membrane</keyword>
<proteinExistence type="predicted"/>
<comment type="caution">
    <text evidence="2">The sequence shown here is derived from an EMBL/GenBank/DDBJ whole genome shotgun (WGS) entry which is preliminary data.</text>
</comment>
<evidence type="ECO:0000313" key="3">
    <source>
        <dbReference type="Proteomes" id="UP000324222"/>
    </source>
</evidence>
<reference evidence="2 3" key="1">
    <citation type="submission" date="2019-05" db="EMBL/GenBank/DDBJ databases">
        <title>Another draft genome of Portunus trituberculatus and its Hox gene families provides insights of decapod evolution.</title>
        <authorList>
            <person name="Jeong J.-H."/>
            <person name="Song I."/>
            <person name="Kim S."/>
            <person name="Choi T."/>
            <person name="Kim D."/>
            <person name="Ryu S."/>
            <person name="Kim W."/>
        </authorList>
    </citation>
    <scope>NUCLEOTIDE SEQUENCE [LARGE SCALE GENOMIC DNA]</scope>
    <source>
        <tissue evidence="2">Muscle</tissue>
    </source>
</reference>
<dbReference type="Proteomes" id="UP000324222">
    <property type="component" value="Unassembled WGS sequence"/>
</dbReference>
<protein>
    <submittedName>
        <fullName evidence="2">Uncharacterized protein</fullName>
    </submittedName>
</protein>
<sequence length="63" mass="6377">MRDKPSSVVVVPAWCLPGAGRGVCVVVFAGQASSSTDENGAATLSVSLSSLMLATLLAKVYAH</sequence>
<gene>
    <name evidence="2" type="ORF">E2C01_016271</name>
</gene>
<organism evidence="2 3">
    <name type="scientific">Portunus trituberculatus</name>
    <name type="common">Swimming crab</name>
    <name type="synonym">Neptunus trituberculatus</name>
    <dbReference type="NCBI Taxonomy" id="210409"/>
    <lineage>
        <taxon>Eukaryota</taxon>
        <taxon>Metazoa</taxon>
        <taxon>Ecdysozoa</taxon>
        <taxon>Arthropoda</taxon>
        <taxon>Crustacea</taxon>
        <taxon>Multicrustacea</taxon>
        <taxon>Malacostraca</taxon>
        <taxon>Eumalacostraca</taxon>
        <taxon>Eucarida</taxon>
        <taxon>Decapoda</taxon>
        <taxon>Pleocyemata</taxon>
        <taxon>Brachyura</taxon>
        <taxon>Eubrachyura</taxon>
        <taxon>Portunoidea</taxon>
        <taxon>Portunidae</taxon>
        <taxon>Portuninae</taxon>
        <taxon>Portunus</taxon>
    </lineage>
</organism>
<keyword evidence="1" id="KW-1133">Transmembrane helix</keyword>
<evidence type="ECO:0000256" key="1">
    <source>
        <dbReference type="SAM" id="Phobius"/>
    </source>
</evidence>
<keyword evidence="1" id="KW-0812">Transmembrane</keyword>
<dbReference type="AlphaFoldDB" id="A0A5B7DNY6"/>
<accession>A0A5B7DNY6</accession>
<feature type="transmembrane region" description="Helical" evidence="1">
    <location>
        <begin position="40"/>
        <end position="62"/>
    </location>
</feature>
<keyword evidence="3" id="KW-1185">Reference proteome</keyword>